<evidence type="ECO:0000256" key="2">
    <source>
        <dbReference type="PROSITE-ProRule" id="PRU00504"/>
    </source>
</evidence>
<dbReference type="EMBL" id="ATBP01003092">
    <property type="protein sequence ID" value="ETR65202.1"/>
    <property type="molecule type" value="Genomic_DNA"/>
</dbReference>
<feature type="compositionally biased region" description="Polar residues" evidence="3">
    <location>
        <begin position="241"/>
        <end position="261"/>
    </location>
</feature>
<sequence>MADYNNHRIQVFTSSGNYSYSIGSGNSGGGIGEFDGPIGVYVDSSGLIYVADNSNDRIQVFTASGAYNYSLGQLNYPQDLRIYNNKIYVTDNHRLMIYNMSSQTTHTVVTGNVGIGTTTPTEKLEVDGNIKITNDLILANATNSVSQTILKAMTPSEARTITLPDASGLVVVSDDGNITFPDGSITAPKLANNPGNGITGQTLISKGDGTFEWGGFVASQTTQYDGSGASLEYTIGGDSSGNGTRELSNPSDVDIDSNGNI</sequence>
<dbReference type="InterPro" id="IPR050952">
    <property type="entry name" value="TRIM-NHL_E3_ligases"/>
</dbReference>
<name>A0A1V1NRH7_9BACT</name>
<dbReference type="PANTHER" id="PTHR24104">
    <property type="entry name" value="E3 UBIQUITIN-PROTEIN LIGASE NHLRC1-RELATED"/>
    <property type="match status" value="1"/>
</dbReference>
<dbReference type="SUPFAM" id="SSF63825">
    <property type="entry name" value="YWTD domain"/>
    <property type="match status" value="1"/>
</dbReference>
<dbReference type="Proteomes" id="UP000189670">
    <property type="component" value="Unassembled WGS sequence"/>
</dbReference>
<comment type="caution">
    <text evidence="4">The sequence shown here is derived from an EMBL/GenBank/DDBJ whole genome shotgun (WGS) entry which is preliminary data.</text>
</comment>
<evidence type="ECO:0000313" key="5">
    <source>
        <dbReference type="Proteomes" id="UP000189670"/>
    </source>
</evidence>
<feature type="region of interest" description="Disordered" evidence="3">
    <location>
        <begin position="236"/>
        <end position="261"/>
    </location>
</feature>
<dbReference type="AlphaFoldDB" id="A0A1V1NRH7"/>
<protein>
    <recommendedName>
        <fullName evidence="6">NHL repeat containing protein</fullName>
    </recommendedName>
</protein>
<accession>A0A1V1NRH7</accession>
<dbReference type="PANTHER" id="PTHR24104:SF25">
    <property type="entry name" value="PROTEIN LIN-41"/>
    <property type="match status" value="1"/>
</dbReference>
<gene>
    <name evidence="4" type="ORF">OMM_14646</name>
</gene>
<evidence type="ECO:0008006" key="6">
    <source>
        <dbReference type="Google" id="ProtNLM"/>
    </source>
</evidence>
<dbReference type="InterPro" id="IPR001258">
    <property type="entry name" value="NHL_repeat"/>
</dbReference>
<reference evidence="5" key="1">
    <citation type="submission" date="2012-11" db="EMBL/GenBank/DDBJ databases">
        <authorList>
            <person name="Lucero-Rivera Y.E."/>
            <person name="Tovar-Ramirez D."/>
        </authorList>
    </citation>
    <scope>NUCLEOTIDE SEQUENCE [LARGE SCALE GENOMIC DNA]</scope>
    <source>
        <strain evidence="5">Araruama</strain>
    </source>
</reference>
<dbReference type="InterPro" id="IPR011042">
    <property type="entry name" value="6-blade_b-propeller_TolB-like"/>
</dbReference>
<dbReference type="Gene3D" id="2.120.10.30">
    <property type="entry name" value="TolB, C-terminal domain"/>
    <property type="match status" value="2"/>
</dbReference>
<dbReference type="Pfam" id="PF01436">
    <property type="entry name" value="NHL"/>
    <property type="match status" value="1"/>
</dbReference>
<evidence type="ECO:0000313" key="4">
    <source>
        <dbReference type="EMBL" id="ETR65202.1"/>
    </source>
</evidence>
<feature type="repeat" description="NHL" evidence="2">
    <location>
        <begin position="25"/>
        <end position="64"/>
    </location>
</feature>
<evidence type="ECO:0000256" key="1">
    <source>
        <dbReference type="ARBA" id="ARBA00022737"/>
    </source>
</evidence>
<dbReference type="PROSITE" id="PS51125">
    <property type="entry name" value="NHL"/>
    <property type="match status" value="1"/>
</dbReference>
<keyword evidence="1" id="KW-0677">Repeat</keyword>
<dbReference type="GO" id="GO:0008270">
    <property type="term" value="F:zinc ion binding"/>
    <property type="evidence" value="ECO:0007669"/>
    <property type="project" value="UniProtKB-KW"/>
</dbReference>
<proteinExistence type="predicted"/>
<evidence type="ECO:0000256" key="3">
    <source>
        <dbReference type="SAM" id="MobiDB-lite"/>
    </source>
</evidence>
<organism evidence="4 5">
    <name type="scientific">Candidatus Magnetoglobus multicellularis str. Araruama</name>
    <dbReference type="NCBI Taxonomy" id="890399"/>
    <lineage>
        <taxon>Bacteria</taxon>
        <taxon>Pseudomonadati</taxon>
        <taxon>Thermodesulfobacteriota</taxon>
        <taxon>Desulfobacteria</taxon>
        <taxon>Desulfobacterales</taxon>
        <taxon>Desulfobacteraceae</taxon>
        <taxon>Candidatus Magnetoglobus</taxon>
    </lineage>
</organism>
<feature type="non-terminal residue" evidence="4">
    <location>
        <position position="261"/>
    </location>
</feature>